<dbReference type="AlphaFoldDB" id="A0AA88DEJ4"/>
<sequence length="88" mass="9920">MRLFSSDGGRGRDCGGESRDCSHSVMTVWGEIVKLFWLTANGWSPRQLILVVVVHAELWMLHVDPVDAACLKRLKKSGISFSEWKLCD</sequence>
<evidence type="ECO:0000256" key="1">
    <source>
        <dbReference type="SAM" id="MobiDB-lite"/>
    </source>
</evidence>
<dbReference type="Proteomes" id="UP001187192">
    <property type="component" value="Unassembled WGS sequence"/>
</dbReference>
<gene>
    <name evidence="2" type="ORF">TIFTF001_024257</name>
</gene>
<evidence type="ECO:0000313" key="2">
    <source>
        <dbReference type="EMBL" id="GMN55135.1"/>
    </source>
</evidence>
<comment type="caution">
    <text evidence="2">The sequence shown here is derived from an EMBL/GenBank/DDBJ whole genome shotgun (WGS) entry which is preliminary data.</text>
</comment>
<proteinExistence type="predicted"/>
<feature type="region of interest" description="Disordered" evidence="1">
    <location>
        <begin position="1"/>
        <end position="21"/>
    </location>
</feature>
<keyword evidence="3" id="KW-1185">Reference proteome</keyword>
<protein>
    <submittedName>
        <fullName evidence="2">Uncharacterized protein</fullName>
    </submittedName>
</protein>
<dbReference type="EMBL" id="BTGU01000055">
    <property type="protein sequence ID" value="GMN55135.1"/>
    <property type="molecule type" value="Genomic_DNA"/>
</dbReference>
<organism evidence="2 3">
    <name type="scientific">Ficus carica</name>
    <name type="common">Common fig</name>
    <dbReference type="NCBI Taxonomy" id="3494"/>
    <lineage>
        <taxon>Eukaryota</taxon>
        <taxon>Viridiplantae</taxon>
        <taxon>Streptophyta</taxon>
        <taxon>Embryophyta</taxon>
        <taxon>Tracheophyta</taxon>
        <taxon>Spermatophyta</taxon>
        <taxon>Magnoliopsida</taxon>
        <taxon>eudicotyledons</taxon>
        <taxon>Gunneridae</taxon>
        <taxon>Pentapetalae</taxon>
        <taxon>rosids</taxon>
        <taxon>fabids</taxon>
        <taxon>Rosales</taxon>
        <taxon>Moraceae</taxon>
        <taxon>Ficeae</taxon>
        <taxon>Ficus</taxon>
    </lineage>
</organism>
<feature type="compositionally biased region" description="Basic and acidic residues" evidence="1">
    <location>
        <begin position="9"/>
        <end position="21"/>
    </location>
</feature>
<evidence type="ECO:0000313" key="3">
    <source>
        <dbReference type="Proteomes" id="UP001187192"/>
    </source>
</evidence>
<name>A0AA88DEJ4_FICCA</name>
<accession>A0AA88DEJ4</accession>
<dbReference type="Gramene" id="FCD_00013502-RA">
    <property type="protein sequence ID" value="FCD_00013502-RA:cds"/>
    <property type="gene ID" value="FCD_00013502"/>
</dbReference>
<reference evidence="2" key="1">
    <citation type="submission" date="2023-07" db="EMBL/GenBank/DDBJ databases">
        <title>draft genome sequence of fig (Ficus carica).</title>
        <authorList>
            <person name="Takahashi T."/>
            <person name="Nishimura K."/>
        </authorList>
    </citation>
    <scope>NUCLEOTIDE SEQUENCE</scope>
</reference>